<dbReference type="Gene3D" id="1.20.1250.20">
    <property type="entry name" value="MFS general substrate transporter like domains"/>
    <property type="match status" value="1"/>
</dbReference>
<feature type="transmembrane region" description="Helical" evidence="6">
    <location>
        <begin position="252"/>
        <end position="272"/>
    </location>
</feature>
<name>A0A2T9Z7K1_9FUNG</name>
<feature type="transmembrane region" description="Helical" evidence="6">
    <location>
        <begin position="100"/>
        <end position="118"/>
    </location>
</feature>
<dbReference type="GO" id="GO:0005886">
    <property type="term" value="C:plasma membrane"/>
    <property type="evidence" value="ECO:0007669"/>
    <property type="project" value="TreeGrafter"/>
</dbReference>
<comment type="subcellular location">
    <subcellularLocation>
        <location evidence="1">Endomembrane system</location>
        <topology evidence="1">Multi-pass membrane protein</topology>
    </subcellularLocation>
</comment>
<organism evidence="8 9">
    <name type="scientific">Smittium megazygosporum</name>
    <dbReference type="NCBI Taxonomy" id="133381"/>
    <lineage>
        <taxon>Eukaryota</taxon>
        <taxon>Fungi</taxon>
        <taxon>Fungi incertae sedis</taxon>
        <taxon>Zoopagomycota</taxon>
        <taxon>Kickxellomycotina</taxon>
        <taxon>Harpellomycetes</taxon>
        <taxon>Harpellales</taxon>
        <taxon>Legeriomycetaceae</taxon>
        <taxon>Smittium</taxon>
    </lineage>
</organism>
<evidence type="ECO:0000256" key="2">
    <source>
        <dbReference type="ARBA" id="ARBA00022448"/>
    </source>
</evidence>
<feature type="transmembrane region" description="Helical" evidence="6">
    <location>
        <begin position="185"/>
        <end position="207"/>
    </location>
</feature>
<dbReference type="Pfam" id="PF07690">
    <property type="entry name" value="MFS_1"/>
    <property type="match status" value="1"/>
</dbReference>
<evidence type="ECO:0000256" key="1">
    <source>
        <dbReference type="ARBA" id="ARBA00004127"/>
    </source>
</evidence>
<feature type="transmembrane region" description="Helical" evidence="6">
    <location>
        <begin position="124"/>
        <end position="145"/>
    </location>
</feature>
<dbReference type="Gene3D" id="1.20.1720.10">
    <property type="entry name" value="Multidrug resistance protein D"/>
    <property type="match status" value="1"/>
</dbReference>
<dbReference type="GO" id="GO:0022857">
    <property type="term" value="F:transmembrane transporter activity"/>
    <property type="evidence" value="ECO:0007669"/>
    <property type="project" value="InterPro"/>
</dbReference>
<dbReference type="AlphaFoldDB" id="A0A2T9Z7K1"/>
<dbReference type="Proteomes" id="UP000245609">
    <property type="component" value="Unassembled WGS sequence"/>
</dbReference>
<keyword evidence="3 6" id="KW-0812">Transmembrane</keyword>
<dbReference type="STRING" id="133381.A0A2T9Z7K1"/>
<feature type="transmembrane region" description="Helical" evidence="6">
    <location>
        <begin position="382"/>
        <end position="399"/>
    </location>
</feature>
<evidence type="ECO:0000256" key="3">
    <source>
        <dbReference type="ARBA" id="ARBA00022692"/>
    </source>
</evidence>
<feature type="transmembrane region" description="Helical" evidence="6">
    <location>
        <begin position="69"/>
        <end position="88"/>
    </location>
</feature>
<evidence type="ECO:0000313" key="9">
    <source>
        <dbReference type="Proteomes" id="UP000245609"/>
    </source>
</evidence>
<evidence type="ECO:0000259" key="7">
    <source>
        <dbReference type="PROSITE" id="PS50850"/>
    </source>
</evidence>
<sequence>MTSIDNEKTDNEYEKSTATLTEGFPMITTGKLVMVAASLSLLIFSATLSGTIISTATNSISKSFGTDNISWVAQSFLIISTALQPAWGKLSDIFGCRPPVLIGIVILLSFSVLAGLSVNMLMLIISRAFMGVGASACVAMVNIIISEMVPIQIRGEYMGVISAANGVGQVIGPLIGGIISENISWRWTMFVNIPVILIASVPVYFLVKLPSPSGSFKSKILDVDFKGIFILVLSITLILVGVDFGSKQSWGIPKSYLLISFGMIFLVLFLLVEYRTKRDPIISLCLFTYRNVSLNLIGALVTGYVMYVGIFFIPELFIALYNISSTSAGVNTWPWMVCVIFASVSSGIAISKLNIYIPFLWVGSGLLVVGFGLMCTVNTETAYAKIAGFISIIGLGIGLRMPSSTISAQVAVTKEELAQTTALLNFFRNMGGILGLSISKAVLISVFNDKTEPYHEQYPEYKEILKTISGGSSKEIFKISELSLQNELVAIYVKTLKIIFMICSVIAVVGLVASLFIKNISIENEASKKDLEEHLYD</sequence>
<evidence type="ECO:0000313" key="8">
    <source>
        <dbReference type="EMBL" id="PVV00507.1"/>
    </source>
</evidence>
<feature type="transmembrane region" description="Helical" evidence="6">
    <location>
        <begin position="333"/>
        <end position="350"/>
    </location>
</feature>
<gene>
    <name evidence="8" type="ORF">BB560_005108</name>
</gene>
<dbReference type="InterPro" id="IPR020846">
    <property type="entry name" value="MFS_dom"/>
</dbReference>
<dbReference type="PANTHER" id="PTHR23501">
    <property type="entry name" value="MAJOR FACILITATOR SUPERFAMILY"/>
    <property type="match status" value="1"/>
</dbReference>
<dbReference type="OrthoDB" id="2351791at2759"/>
<dbReference type="EMBL" id="MBFS01001931">
    <property type="protein sequence ID" value="PVV00507.1"/>
    <property type="molecule type" value="Genomic_DNA"/>
</dbReference>
<comment type="caution">
    <text evidence="8">The sequence shown here is derived from an EMBL/GenBank/DDBJ whole genome shotgun (WGS) entry which is preliminary data.</text>
</comment>
<feature type="transmembrane region" description="Helical" evidence="6">
    <location>
        <begin position="32"/>
        <end position="57"/>
    </location>
</feature>
<evidence type="ECO:0000256" key="6">
    <source>
        <dbReference type="SAM" id="Phobius"/>
    </source>
</evidence>
<feature type="transmembrane region" description="Helical" evidence="6">
    <location>
        <begin position="157"/>
        <end position="179"/>
    </location>
</feature>
<feature type="domain" description="Major facilitator superfamily (MFS) profile" evidence="7">
    <location>
        <begin position="31"/>
        <end position="522"/>
    </location>
</feature>
<dbReference type="SUPFAM" id="SSF103473">
    <property type="entry name" value="MFS general substrate transporter"/>
    <property type="match status" value="1"/>
</dbReference>
<dbReference type="PROSITE" id="PS50850">
    <property type="entry name" value="MFS"/>
    <property type="match status" value="1"/>
</dbReference>
<dbReference type="PANTHER" id="PTHR23501:SF191">
    <property type="entry name" value="VACUOLAR BASIC AMINO ACID TRANSPORTER 4"/>
    <property type="match status" value="1"/>
</dbReference>
<dbReference type="GO" id="GO:0012505">
    <property type="term" value="C:endomembrane system"/>
    <property type="evidence" value="ECO:0007669"/>
    <property type="project" value="UniProtKB-SubCell"/>
</dbReference>
<evidence type="ECO:0000256" key="4">
    <source>
        <dbReference type="ARBA" id="ARBA00022989"/>
    </source>
</evidence>
<reference evidence="8 9" key="1">
    <citation type="journal article" date="2018" name="MBio">
        <title>Comparative Genomics Reveals the Core Gene Toolbox for the Fungus-Insect Symbiosis.</title>
        <authorList>
            <person name="Wang Y."/>
            <person name="Stata M."/>
            <person name="Wang W."/>
            <person name="Stajich J.E."/>
            <person name="White M.M."/>
            <person name="Moncalvo J.M."/>
        </authorList>
    </citation>
    <scope>NUCLEOTIDE SEQUENCE [LARGE SCALE GENOMIC DNA]</scope>
    <source>
        <strain evidence="8 9">SC-DP-2</strain>
    </source>
</reference>
<feature type="transmembrane region" description="Helical" evidence="6">
    <location>
        <begin position="498"/>
        <end position="517"/>
    </location>
</feature>
<evidence type="ECO:0000256" key="5">
    <source>
        <dbReference type="ARBA" id="ARBA00023136"/>
    </source>
</evidence>
<keyword evidence="2" id="KW-0813">Transport</keyword>
<keyword evidence="5 6" id="KW-0472">Membrane</keyword>
<keyword evidence="4 6" id="KW-1133">Transmembrane helix</keyword>
<proteinExistence type="predicted"/>
<dbReference type="InterPro" id="IPR011701">
    <property type="entry name" value="MFS"/>
</dbReference>
<feature type="transmembrane region" description="Helical" evidence="6">
    <location>
        <begin position="292"/>
        <end position="313"/>
    </location>
</feature>
<feature type="transmembrane region" description="Helical" evidence="6">
    <location>
        <begin position="357"/>
        <end position="376"/>
    </location>
</feature>
<protein>
    <recommendedName>
        <fullName evidence="7">Major facilitator superfamily (MFS) profile domain-containing protein</fullName>
    </recommendedName>
</protein>
<dbReference type="InterPro" id="IPR036259">
    <property type="entry name" value="MFS_trans_sf"/>
</dbReference>
<accession>A0A2T9Z7K1</accession>
<keyword evidence="9" id="KW-1185">Reference proteome</keyword>
<feature type="transmembrane region" description="Helical" evidence="6">
    <location>
        <begin position="228"/>
        <end position="246"/>
    </location>
</feature>